<evidence type="ECO:0000313" key="2">
    <source>
        <dbReference type="Proteomes" id="UP000036513"/>
    </source>
</evidence>
<keyword evidence="2" id="KW-1185">Reference proteome</keyword>
<dbReference type="STRING" id="37916.MCHLDSM_05068"/>
<dbReference type="Proteomes" id="UP000036513">
    <property type="component" value="Unassembled WGS sequence"/>
</dbReference>
<accession>A0A0J6VGQ5</accession>
<sequence length="150" mass="16098">MRWDAHEELSGDTLDDAALDALTAGPPAPGDDRHDHDTVTTLMFTAVNPEQTVGVTVLLDGTVLSVDLTPSCARYTECELGEEISGITELARLQARAAQHVIVTGIMQNLGHDQIAVRSHLENELGLPSPDTVALRRAELFSARHTGIHG</sequence>
<dbReference type="AlphaFoldDB" id="A0A0J6VGQ5"/>
<dbReference type="EMBL" id="JYNL01000064">
    <property type="protein sequence ID" value="KMO70180.1"/>
    <property type="molecule type" value="Genomic_DNA"/>
</dbReference>
<dbReference type="SMR" id="A0A0J6VGQ5"/>
<proteinExistence type="predicted"/>
<dbReference type="PATRIC" id="fig|37916.4.peg.5073"/>
<protein>
    <submittedName>
        <fullName evidence="1">ESX-1 secretion-associated protein EspD</fullName>
    </submittedName>
</protein>
<comment type="caution">
    <text evidence="1">The sequence shown here is derived from an EMBL/GenBank/DDBJ whole genome shotgun (WGS) entry which is preliminary data.</text>
</comment>
<organism evidence="1 2">
    <name type="scientific">Mycolicibacterium chlorophenolicum</name>
    <dbReference type="NCBI Taxonomy" id="37916"/>
    <lineage>
        <taxon>Bacteria</taxon>
        <taxon>Bacillati</taxon>
        <taxon>Actinomycetota</taxon>
        <taxon>Actinomycetes</taxon>
        <taxon>Mycobacteriales</taxon>
        <taxon>Mycobacteriaceae</taxon>
        <taxon>Mycolicibacterium</taxon>
    </lineage>
</organism>
<gene>
    <name evidence="1" type="primary">espD_3</name>
    <name evidence="1" type="ORF">MCHLDSM_05068</name>
</gene>
<name>A0A0J6VGQ5_9MYCO</name>
<evidence type="ECO:0000313" key="1">
    <source>
        <dbReference type="EMBL" id="KMO70180.1"/>
    </source>
</evidence>
<dbReference type="RefSeq" id="WP_060937554.1">
    <property type="nucleotide sequence ID" value="NZ_JYNL01000064.1"/>
</dbReference>
<reference evidence="1 2" key="1">
    <citation type="journal article" date="2015" name="Genome Biol. Evol.">
        <title>Characterization of Three Mycobacterium spp. with Potential Use in Bioremediation by Genome Sequencing and Comparative Genomics.</title>
        <authorList>
            <person name="Das S."/>
            <person name="Pettersson B.M."/>
            <person name="Behra P.R."/>
            <person name="Ramesh M."/>
            <person name="Dasgupta S."/>
            <person name="Bhattacharya A."/>
            <person name="Kirsebom L.A."/>
        </authorList>
    </citation>
    <scope>NUCLEOTIDE SEQUENCE [LARGE SCALE GENOMIC DNA]</scope>
    <source>
        <strain evidence="1 2">DSM 43826</strain>
    </source>
</reference>